<evidence type="ECO:0000256" key="3">
    <source>
        <dbReference type="ARBA" id="ARBA00022664"/>
    </source>
</evidence>
<evidence type="ECO:0000256" key="2">
    <source>
        <dbReference type="ARBA" id="ARBA00010183"/>
    </source>
</evidence>
<comment type="similarity">
    <text evidence="2">Belongs to the ribonuclease III family.</text>
</comment>
<evidence type="ECO:0000259" key="9">
    <source>
        <dbReference type="PROSITE" id="PS50137"/>
    </source>
</evidence>
<sequence>MIKNHEKSNQSGDDPKRVARLVDKIEKLGIRFRNQELLKTAFVHSSFRNENPEYEEHNERLEFLGDSVLGLVVSKYLFHKHPKASEGELSRKKAKLVSTAVLNALSDRLGLVEFVLLGKGEGQGSAQKKLGANLFESLVGALYLDQGMESAEKFILDHLIEFIKNSDTMRAATDYKTLLQEICQKKFKHLPTYRLLKESGPDHEKIFYVSVHIRDKYSAEGKGRNKKYAEQDAARQMLQILKIRV</sequence>
<keyword evidence="5 8" id="KW-0255">Endonuclease</keyword>
<dbReference type="Pfam" id="PF14622">
    <property type="entry name" value="Ribonucleas_3_3"/>
    <property type="match status" value="1"/>
</dbReference>
<organism evidence="11 12">
    <name type="scientific">Leptospira wolffii</name>
    <dbReference type="NCBI Taxonomy" id="409998"/>
    <lineage>
        <taxon>Bacteria</taxon>
        <taxon>Pseudomonadati</taxon>
        <taxon>Spirochaetota</taxon>
        <taxon>Spirochaetia</taxon>
        <taxon>Leptospirales</taxon>
        <taxon>Leptospiraceae</taxon>
        <taxon>Leptospira</taxon>
    </lineage>
</organism>
<feature type="domain" description="RNase III" evidence="10">
    <location>
        <begin position="21"/>
        <end position="147"/>
    </location>
</feature>
<keyword evidence="4 8" id="KW-0540">Nuclease</keyword>
<dbReference type="HAMAP" id="MF_00104">
    <property type="entry name" value="RNase_III"/>
    <property type="match status" value="1"/>
</dbReference>
<keyword evidence="8" id="KW-0698">rRNA processing</keyword>
<dbReference type="PANTHER" id="PTHR11207:SF0">
    <property type="entry name" value="RIBONUCLEASE 3"/>
    <property type="match status" value="1"/>
</dbReference>
<evidence type="ECO:0000256" key="4">
    <source>
        <dbReference type="ARBA" id="ARBA00022722"/>
    </source>
</evidence>
<dbReference type="PANTHER" id="PTHR11207">
    <property type="entry name" value="RIBONUCLEASE III"/>
    <property type="match status" value="1"/>
</dbReference>
<dbReference type="Gene3D" id="1.10.1520.10">
    <property type="entry name" value="Ribonuclease III domain"/>
    <property type="match status" value="1"/>
</dbReference>
<dbReference type="CDD" id="cd00593">
    <property type="entry name" value="RIBOc"/>
    <property type="match status" value="1"/>
</dbReference>
<dbReference type="GO" id="GO:0004525">
    <property type="term" value="F:ribonuclease III activity"/>
    <property type="evidence" value="ECO:0007669"/>
    <property type="project" value="UniProtKB-EC"/>
</dbReference>
<comment type="caution">
    <text evidence="11">The sequence shown here is derived from an EMBL/GenBank/DDBJ whole genome shotgun (WGS) entry which is preliminary data.</text>
</comment>
<dbReference type="PROSITE" id="PS00517">
    <property type="entry name" value="RNASE_3_1"/>
    <property type="match status" value="1"/>
</dbReference>
<dbReference type="EC" id="3.1.26.3" evidence="8"/>
<dbReference type="InterPro" id="IPR000999">
    <property type="entry name" value="RNase_III_dom"/>
</dbReference>
<comment type="subcellular location">
    <subcellularLocation>
        <location evidence="8">Cytoplasm</location>
    </subcellularLocation>
</comment>
<feature type="binding site" evidence="8">
    <location>
        <position position="133"/>
    </location>
    <ligand>
        <name>Mg(2+)</name>
        <dbReference type="ChEBI" id="CHEBI:18420"/>
    </ligand>
</feature>
<proteinExistence type="inferred from homology"/>
<keyword evidence="7 8" id="KW-0694">RNA-binding</keyword>
<comment type="catalytic activity">
    <reaction evidence="1 8">
        <text>Endonucleolytic cleavage to 5'-phosphomonoester.</text>
        <dbReference type="EC" id="3.1.26.3"/>
    </reaction>
</comment>
<reference evidence="11 12" key="1">
    <citation type="submission" date="2024-09" db="EMBL/GenBank/DDBJ databases">
        <title>Taxonomic and Genotyping Characterization of Leptospira Strains isolated from Multiple Sources in Colombia highlights the importance of intermediate species.</title>
        <authorList>
            <person name="Torres Higuera L."/>
            <person name="Rojas Tapias D."/>
            <person name="Jimenez Velasquez S."/>
            <person name="Renjifo Ibanez C."/>
        </authorList>
    </citation>
    <scope>NUCLEOTIDE SEQUENCE [LARGE SCALE GENOMIC DNA]</scope>
    <source>
        <strain evidence="11 12">Lep080</strain>
    </source>
</reference>
<dbReference type="SUPFAM" id="SSF54768">
    <property type="entry name" value="dsRNA-binding domain-like"/>
    <property type="match status" value="1"/>
</dbReference>
<dbReference type="InterPro" id="IPR014720">
    <property type="entry name" value="dsRBD_dom"/>
</dbReference>
<comment type="function">
    <text evidence="8">Digests double-stranded RNA. Involved in the processing of primary rRNA transcript to yield the immediate precursors to the large and small rRNAs (23S and 16S). Processes some mRNAs, and tRNAs when they are encoded in the rRNA operon. Processes pre-crRNA and tracrRNA of type II CRISPR loci if present in the organism.</text>
</comment>
<keyword evidence="6 8" id="KW-0378">Hydrolase</keyword>
<evidence type="ECO:0000256" key="1">
    <source>
        <dbReference type="ARBA" id="ARBA00000109"/>
    </source>
</evidence>
<dbReference type="CDD" id="cd10845">
    <property type="entry name" value="DSRM_RNAse_III_family"/>
    <property type="match status" value="1"/>
</dbReference>
<keyword evidence="12" id="KW-1185">Reference proteome</keyword>
<dbReference type="SMART" id="SM00358">
    <property type="entry name" value="DSRM"/>
    <property type="match status" value="1"/>
</dbReference>
<evidence type="ECO:0000313" key="12">
    <source>
        <dbReference type="Proteomes" id="UP001580391"/>
    </source>
</evidence>
<keyword evidence="3 8" id="KW-0507">mRNA processing</keyword>
<dbReference type="RefSeq" id="WP_375517615.1">
    <property type="nucleotide sequence ID" value="NZ_JBHILI010000011.1"/>
</dbReference>
<gene>
    <name evidence="8 11" type="primary">rnc</name>
    <name evidence="11" type="ORF">ACE5IX_17405</name>
</gene>
<feature type="domain" description="DRBM" evidence="9">
    <location>
        <begin position="174"/>
        <end position="243"/>
    </location>
</feature>
<keyword evidence="8" id="KW-0460">Magnesium</keyword>
<protein>
    <recommendedName>
        <fullName evidence="8">Ribonuclease 3</fullName>
        <ecNumber evidence="8">3.1.26.3</ecNumber>
    </recommendedName>
    <alternativeName>
        <fullName evidence="8">Ribonuclease III</fullName>
        <shortName evidence="8">RNase III</shortName>
    </alternativeName>
</protein>
<dbReference type="PROSITE" id="PS50142">
    <property type="entry name" value="RNASE_3_2"/>
    <property type="match status" value="1"/>
</dbReference>
<dbReference type="EMBL" id="JBHILJ010000012">
    <property type="protein sequence ID" value="MFB5738298.1"/>
    <property type="molecule type" value="Genomic_DNA"/>
</dbReference>
<evidence type="ECO:0000256" key="8">
    <source>
        <dbReference type="HAMAP-Rule" id="MF_00104"/>
    </source>
</evidence>
<evidence type="ECO:0000256" key="7">
    <source>
        <dbReference type="ARBA" id="ARBA00022884"/>
    </source>
</evidence>
<feature type="active site" evidence="8">
    <location>
        <position position="66"/>
    </location>
</feature>
<accession>A0ABV5BSJ8</accession>
<dbReference type="InterPro" id="IPR036389">
    <property type="entry name" value="RNase_III_sf"/>
</dbReference>
<dbReference type="Proteomes" id="UP001580391">
    <property type="component" value="Unassembled WGS sequence"/>
</dbReference>
<comment type="cofactor">
    <cofactor evidence="8">
        <name>Mg(2+)</name>
        <dbReference type="ChEBI" id="CHEBI:18420"/>
    </cofactor>
</comment>
<evidence type="ECO:0000256" key="5">
    <source>
        <dbReference type="ARBA" id="ARBA00022759"/>
    </source>
</evidence>
<dbReference type="NCBIfam" id="TIGR02191">
    <property type="entry name" value="RNaseIII"/>
    <property type="match status" value="1"/>
</dbReference>
<dbReference type="Pfam" id="PF00035">
    <property type="entry name" value="dsrm"/>
    <property type="match status" value="1"/>
</dbReference>
<dbReference type="InterPro" id="IPR011907">
    <property type="entry name" value="RNase_III"/>
</dbReference>
<dbReference type="Gene3D" id="3.30.160.20">
    <property type="match status" value="1"/>
</dbReference>
<dbReference type="SUPFAM" id="SSF69065">
    <property type="entry name" value="RNase III domain-like"/>
    <property type="match status" value="1"/>
</dbReference>
<keyword evidence="8" id="KW-0963">Cytoplasm</keyword>
<keyword evidence="8" id="KW-0479">Metal-binding</keyword>
<comment type="subunit">
    <text evidence="8">Homodimer.</text>
</comment>
<name>A0ABV5BSJ8_9LEPT</name>
<evidence type="ECO:0000313" key="11">
    <source>
        <dbReference type="EMBL" id="MFB5738298.1"/>
    </source>
</evidence>
<feature type="binding site" evidence="8">
    <location>
        <position position="62"/>
    </location>
    <ligand>
        <name>Mg(2+)</name>
        <dbReference type="ChEBI" id="CHEBI:18420"/>
    </ligand>
</feature>
<keyword evidence="8" id="KW-0819">tRNA processing</keyword>
<feature type="binding site" evidence="8">
    <location>
        <position position="136"/>
    </location>
    <ligand>
        <name>Mg(2+)</name>
        <dbReference type="ChEBI" id="CHEBI:18420"/>
    </ligand>
</feature>
<evidence type="ECO:0000259" key="10">
    <source>
        <dbReference type="PROSITE" id="PS50142"/>
    </source>
</evidence>
<dbReference type="PROSITE" id="PS50137">
    <property type="entry name" value="DS_RBD"/>
    <property type="match status" value="1"/>
</dbReference>
<dbReference type="SMART" id="SM00535">
    <property type="entry name" value="RIBOc"/>
    <property type="match status" value="1"/>
</dbReference>
<keyword evidence="8" id="KW-0699">rRNA-binding</keyword>
<evidence type="ECO:0000256" key="6">
    <source>
        <dbReference type="ARBA" id="ARBA00022801"/>
    </source>
</evidence>
<feature type="active site" evidence="8">
    <location>
        <position position="136"/>
    </location>
</feature>